<comment type="catalytic activity">
    <reaction evidence="10 13">
        <text>3-O-(beta-D-galactosyl-(1-&gt;3)-beta-D-galactosyl-(1-&gt;4)-beta-D-xylosyl)-L-seryl-[protein] + UDP-alpha-D-glucuronate = 3-O-(beta-D-GlcA-(1-&gt;3)-beta-D-Gal-(1-&gt;3)-beta-D-Gal-(1-&gt;4)-beta-D-Xyl)-L-seryl-[protein] + UDP + H(+)</text>
        <dbReference type="Rhea" id="RHEA:24168"/>
        <dbReference type="Rhea" id="RHEA-COMP:12571"/>
        <dbReference type="Rhea" id="RHEA-COMP:12573"/>
        <dbReference type="ChEBI" id="CHEBI:15378"/>
        <dbReference type="ChEBI" id="CHEBI:58052"/>
        <dbReference type="ChEBI" id="CHEBI:58223"/>
        <dbReference type="ChEBI" id="CHEBI:132090"/>
        <dbReference type="ChEBI" id="CHEBI:132093"/>
        <dbReference type="EC" id="2.4.1.135"/>
    </reaction>
</comment>
<dbReference type="SUPFAM" id="SSF53448">
    <property type="entry name" value="Nucleotide-diphospho-sugar transferases"/>
    <property type="match status" value="1"/>
</dbReference>
<dbReference type="CDD" id="cd00218">
    <property type="entry name" value="GlcAT-I"/>
    <property type="match status" value="1"/>
</dbReference>
<accession>A0A6A4X2R3</accession>
<gene>
    <name evidence="14" type="primary">GlcAT-P_1</name>
    <name evidence="14" type="ORF">FJT64_018650</name>
</gene>
<dbReference type="OrthoDB" id="675023at2759"/>
<dbReference type="EMBL" id="VIIS01000319">
    <property type="protein sequence ID" value="KAF0310314.1"/>
    <property type="molecule type" value="Genomic_DNA"/>
</dbReference>
<dbReference type="GO" id="GO:0005975">
    <property type="term" value="P:carbohydrate metabolic process"/>
    <property type="evidence" value="ECO:0007669"/>
    <property type="project" value="TreeGrafter"/>
</dbReference>
<name>A0A6A4X2R3_AMPAM</name>
<protein>
    <recommendedName>
        <fullName evidence="3 13">Galactosylgalactosylxylosylprotein 3-beta-glucuronosyltransferase</fullName>
        <ecNumber evidence="3 13">2.4.1.135</ecNumber>
    </recommendedName>
</protein>
<keyword evidence="4 13" id="KW-0808">Transferase</keyword>
<proteinExistence type="inferred from homology"/>
<keyword evidence="13" id="KW-0479">Metal-binding</keyword>
<dbReference type="Gene3D" id="3.90.550.10">
    <property type="entry name" value="Spore Coat Polysaccharide Biosynthesis Protein SpsA, Chain A"/>
    <property type="match status" value="2"/>
</dbReference>
<dbReference type="UniPathway" id="UPA00378"/>
<feature type="transmembrane region" description="Helical" evidence="13">
    <location>
        <begin position="40"/>
        <end position="57"/>
    </location>
</feature>
<keyword evidence="15" id="KW-1185">Reference proteome</keyword>
<evidence type="ECO:0000256" key="9">
    <source>
        <dbReference type="ARBA" id="ARBA00023180"/>
    </source>
</evidence>
<evidence type="ECO:0000256" key="6">
    <source>
        <dbReference type="ARBA" id="ARBA00022968"/>
    </source>
</evidence>
<dbReference type="EC" id="2.4.1.135" evidence="3 13"/>
<dbReference type="GO" id="GO:0050650">
    <property type="term" value="P:chondroitin sulfate proteoglycan biosynthetic process"/>
    <property type="evidence" value="ECO:0007669"/>
    <property type="project" value="TreeGrafter"/>
</dbReference>
<evidence type="ECO:0000256" key="13">
    <source>
        <dbReference type="RuleBase" id="RU363127"/>
    </source>
</evidence>
<evidence type="ECO:0000256" key="2">
    <source>
        <dbReference type="ARBA" id="ARBA00007706"/>
    </source>
</evidence>
<dbReference type="Proteomes" id="UP000440578">
    <property type="component" value="Unassembled WGS sequence"/>
</dbReference>
<keyword evidence="8 13" id="KW-0472">Membrane</keyword>
<dbReference type="PANTHER" id="PTHR10896">
    <property type="entry name" value="GALACTOSYLGALACTOSYLXYLOSYLPROTEIN 3-BETA-GLUCURONOSYLTRANSFERASE BETA-1,3-GLUCURONYLTRANSFERASE"/>
    <property type="match status" value="1"/>
</dbReference>
<evidence type="ECO:0000256" key="3">
    <source>
        <dbReference type="ARBA" id="ARBA00012641"/>
    </source>
</evidence>
<evidence type="ECO:0000256" key="4">
    <source>
        <dbReference type="ARBA" id="ARBA00022679"/>
    </source>
</evidence>
<keyword evidence="13" id="KW-0464">Manganese</keyword>
<evidence type="ECO:0000256" key="10">
    <source>
        <dbReference type="ARBA" id="ARBA00047979"/>
    </source>
</evidence>
<dbReference type="PANTHER" id="PTHR10896:SF50">
    <property type="entry name" value="GALACTOSYLGALACTOSYLXYLOSYLPROTEIN 3-BETA-GLUCURONOSYLTRANSFERASE P"/>
    <property type="match status" value="1"/>
</dbReference>
<evidence type="ECO:0000256" key="5">
    <source>
        <dbReference type="ARBA" id="ARBA00022692"/>
    </source>
</evidence>
<dbReference type="GO" id="GO:0046872">
    <property type="term" value="F:metal ion binding"/>
    <property type="evidence" value="ECO:0007669"/>
    <property type="project" value="UniProtKB-KW"/>
</dbReference>
<keyword evidence="5 13" id="KW-0812">Transmembrane</keyword>
<comment type="caution">
    <text evidence="14">The sequence shown here is derived from an EMBL/GenBank/DDBJ whole genome shotgun (WGS) entry which is preliminary data.</text>
</comment>
<keyword evidence="13" id="KW-0333">Golgi apparatus</keyword>
<dbReference type="InterPro" id="IPR005027">
    <property type="entry name" value="Glyco_trans_43"/>
</dbReference>
<sequence length="343" mass="37361">MSQSKKRSSASQNEDIQCRTVVNNSSLRFMRGMLRSRRPLALAAAIAVLTVCLVAVLRTRPVPYPSAGALSLQDGVPEMQVAPVVACPPVLVQGVLRGPAAPAAGARDLATVYVITPTYPRAVQVPEMTRLAQTLMLTSNVFWVVTEDAAQRTPAVTEILERSGLPHVHILGLKPEKYSKEAGFKGAVPRGVSNRMAALQWLRENAEKGLARTRRVSAFPVGLVTQAGLSTPVVRNGAVVGFYDGWIGGRTFPMDMAGFAVSVQLLLEHPKAAMPFTAGYEEDGFLKSLGLKKDDLEPLADNCTKILVWHTQTKQPRVPFTQVDPDKYRGTNMEVLRRIVNPR</sequence>
<comment type="pathway">
    <text evidence="13">Protein modification; protein glycosylation.</text>
</comment>
<feature type="glycosylation site" description="N-linked (GlcNAc...) asparagine" evidence="12">
    <location>
        <position position="302"/>
    </location>
</feature>
<evidence type="ECO:0000313" key="15">
    <source>
        <dbReference type="Proteomes" id="UP000440578"/>
    </source>
</evidence>
<evidence type="ECO:0000256" key="11">
    <source>
        <dbReference type="PIRSR" id="PIRSR605027-1"/>
    </source>
</evidence>
<comment type="subcellular location">
    <subcellularLocation>
        <location evidence="13">Golgi apparatus membrane</location>
        <topology evidence="13">Single-pass type II membrane protein</topology>
    </subcellularLocation>
    <subcellularLocation>
        <location evidence="1">Membrane</location>
        <topology evidence="1">Single-pass type II membrane protein</topology>
    </subcellularLocation>
</comment>
<evidence type="ECO:0000313" key="14">
    <source>
        <dbReference type="EMBL" id="KAF0310314.1"/>
    </source>
</evidence>
<dbReference type="GO" id="GO:0000139">
    <property type="term" value="C:Golgi membrane"/>
    <property type="evidence" value="ECO:0007669"/>
    <property type="project" value="UniProtKB-SubCell"/>
</dbReference>
<evidence type="ECO:0000256" key="1">
    <source>
        <dbReference type="ARBA" id="ARBA00004606"/>
    </source>
</evidence>
<organism evidence="14 15">
    <name type="scientific">Amphibalanus amphitrite</name>
    <name type="common">Striped barnacle</name>
    <name type="synonym">Balanus amphitrite</name>
    <dbReference type="NCBI Taxonomy" id="1232801"/>
    <lineage>
        <taxon>Eukaryota</taxon>
        <taxon>Metazoa</taxon>
        <taxon>Ecdysozoa</taxon>
        <taxon>Arthropoda</taxon>
        <taxon>Crustacea</taxon>
        <taxon>Multicrustacea</taxon>
        <taxon>Cirripedia</taxon>
        <taxon>Thoracica</taxon>
        <taxon>Thoracicalcarea</taxon>
        <taxon>Balanomorpha</taxon>
        <taxon>Balanoidea</taxon>
        <taxon>Balanidae</taxon>
        <taxon>Amphibalaninae</taxon>
        <taxon>Amphibalanus</taxon>
    </lineage>
</organism>
<keyword evidence="6 13" id="KW-0735">Signal-anchor</keyword>
<comment type="similarity">
    <text evidence="2 13">Belongs to the glycosyltransferase 43 family.</text>
</comment>
<dbReference type="AlphaFoldDB" id="A0A6A4X2R3"/>
<dbReference type="GO" id="GO:0015018">
    <property type="term" value="F:galactosylgalactosylxylosylprotein 3-beta-glucuronosyltransferase activity"/>
    <property type="evidence" value="ECO:0007669"/>
    <property type="project" value="UniProtKB-UniRule"/>
</dbReference>
<dbReference type="InterPro" id="IPR029044">
    <property type="entry name" value="Nucleotide-diphossugar_trans"/>
</dbReference>
<keyword evidence="9 12" id="KW-0325">Glycoprotein</keyword>
<evidence type="ECO:0000256" key="8">
    <source>
        <dbReference type="ARBA" id="ARBA00023136"/>
    </source>
</evidence>
<evidence type="ECO:0000256" key="7">
    <source>
        <dbReference type="ARBA" id="ARBA00022989"/>
    </source>
</evidence>
<evidence type="ECO:0000256" key="12">
    <source>
        <dbReference type="PIRSR" id="PIRSR605027-6"/>
    </source>
</evidence>
<feature type="active site" description="Proton donor/acceptor" evidence="11">
    <location>
        <position position="282"/>
    </location>
</feature>
<reference evidence="14 15" key="1">
    <citation type="submission" date="2019-07" db="EMBL/GenBank/DDBJ databases">
        <title>Draft genome assembly of a fouling barnacle, Amphibalanus amphitrite (Darwin, 1854): The first reference genome for Thecostraca.</title>
        <authorList>
            <person name="Kim W."/>
        </authorList>
    </citation>
    <scope>NUCLEOTIDE SEQUENCE [LARGE SCALE GENOMIC DNA]</scope>
    <source>
        <strain evidence="14">SNU_AA5</strain>
        <tissue evidence="14">Soma without cirri and trophi</tissue>
    </source>
</reference>
<keyword evidence="7 13" id="KW-1133">Transmembrane helix</keyword>
<dbReference type="Pfam" id="PF03360">
    <property type="entry name" value="Glyco_transf_43"/>
    <property type="match status" value="2"/>
</dbReference>
<comment type="cofactor">
    <cofactor evidence="13">
        <name>Mn(2+)</name>
        <dbReference type="ChEBI" id="CHEBI:29035"/>
    </cofactor>
</comment>